<protein>
    <submittedName>
        <fullName evidence="4">Phosphinothricin acetyltransferase</fullName>
        <ecNumber evidence="4">2.3.1.183</ecNumber>
    </submittedName>
</protein>
<dbReference type="PANTHER" id="PTHR43072">
    <property type="entry name" value="N-ACETYLTRANSFERASE"/>
    <property type="match status" value="1"/>
</dbReference>
<evidence type="ECO:0000256" key="1">
    <source>
        <dbReference type="ARBA" id="ARBA00022679"/>
    </source>
</evidence>
<dbReference type="AlphaFoldDB" id="A0A7W8GA42"/>
<sequence length="179" mass="20298">MKYNIRMANEKDAKAVHDIYGAYVPLDYVTFTVENPDVESYRQKIIHTLEKYPFLIAEDSDGKILGYACGSPLRPHDAYQWNVEWTIVLSPEAPKRAGIATALYNEFARILTDQGYRYIYGVLVDTNEASIALHKALGFKEVGHFENAGFKLGAWRGIVWYVKQIGNMAEEPHTPLPLS</sequence>
<evidence type="ECO:0000259" key="3">
    <source>
        <dbReference type="PROSITE" id="PS51186"/>
    </source>
</evidence>
<dbReference type="InterPro" id="IPR016181">
    <property type="entry name" value="Acyl_CoA_acyltransferase"/>
</dbReference>
<dbReference type="InterPro" id="IPR000182">
    <property type="entry name" value="GNAT_dom"/>
</dbReference>
<evidence type="ECO:0000313" key="4">
    <source>
        <dbReference type="EMBL" id="MBB5226620.1"/>
    </source>
</evidence>
<evidence type="ECO:0000313" key="5">
    <source>
        <dbReference type="Proteomes" id="UP000518887"/>
    </source>
</evidence>
<accession>A0A7W8GA42</accession>
<dbReference type="CDD" id="cd04301">
    <property type="entry name" value="NAT_SF"/>
    <property type="match status" value="1"/>
</dbReference>
<reference evidence="4 5" key="1">
    <citation type="submission" date="2020-08" db="EMBL/GenBank/DDBJ databases">
        <title>Genomic Encyclopedia of Type Strains, Phase IV (KMG-IV): sequencing the most valuable type-strain genomes for metagenomic binning, comparative biology and taxonomic classification.</title>
        <authorList>
            <person name="Goeker M."/>
        </authorList>
    </citation>
    <scope>NUCLEOTIDE SEQUENCE [LARGE SCALE GENOMIC DNA]</scope>
    <source>
        <strain evidence="4 5">DSM 103462</strain>
    </source>
</reference>
<dbReference type="PANTHER" id="PTHR43072:SF23">
    <property type="entry name" value="UPF0039 PROTEIN C11D3.02C"/>
    <property type="match status" value="1"/>
</dbReference>
<dbReference type="Proteomes" id="UP000518887">
    <property type="component" value="Unassembled WGS sequence"/>
</dbReference>
<keyword evidence="1 4" id="KW-0808">Transferase</keyword>
<dbReference type="RefSeq" id="WP_184660066.1">
    <property type="nucleotide sequence ID" value="NZ_JACHFQ010000006.1"/>
</dbReference>
<proteinExistence type="predicted"/>
<comment type="caution">
    <text evidence="4">The sequence shown here is derived from an EMBL/GenBank/DDBJ whole genome shotgun (WGS) entry which is preliminary data.</text>
</comment>
<dbReference type="EMBL" id="JACHFQ010000006">
    <property type="protein sequence ID" value="MBB5226620.1"/>
    <property type="molecule type" value="Genomic_DNA"/>
</dbReference>
<dbReference type="PROSITE" id="PS51186">
    <property type="entry name" value="GNAT"/>
    <property type="match status" value="1"/>
</dbReference>
<dbReference type="SUPFAM" id="SSF55729">
    <property type="entry name" value="Acyl-CoA N-acyltransferases (Nat)"/>
    <property type="match status" value="1"/>
</dbReference>
<name>A0A7W8GA42_9SPIR</name>
<evidence type="ECO:0000256" key="2">
    <source>
        <dbReference type="ARBA" id="ARBA00023315"/>
    </source>
</evidence>
<dbReference type="Gene3D" id="3.40.630.30">
    <property type="match status" value="1"/>
</dbReference>
<dbReference type="EC" id="2.3.1.183" evidence="4"/>
<feature type="domain" description="N-acetyltransferase" evidence="3">
    <location>
        <begin position="3"/>
        <end position="166"/>
    </location>
</feature>
<organism evidence="4 5">
    <name type="scientific">Treponema ruminis</name>
    <dbReference type="NCBI Taxonomy" id="744515"/>
    <lineage>
        <taxon>Bacteria</taxon>
        <taxon>Pseudomonadati</taxon>
        <taxon>Spirochaetota</taxon>
        <taxon>Spirochaetia</taxon>
        <taxon>Spirochaetales</taxon>
        <taxon>Treponemataceae</taxon>
        <taxon>Treponema</taxon>
    </lineage>
</organism>
<dbReference type="GO" id="GO:0102971">
    <property type="term" value="F:phosphinothricin N-acetyltransferase activity"/>
    <property type="evidence" value="ECO:0007669"/>
    <property type="project" value="UniProtKB-EC"/>
</dbReference>
<gene>
    <name evidence="4" type="ORF">HNP76_002001</name>
</gene>
<keyword evidence="5" id="KW-1185">Reference proteome</keyword>
<dbReference type="Pfam" id="PF13420">
    <property type="entry name" value="Acetyltransf_4"/>
    <property type="match status" value="1"/>
</dbReference>
<keyword evidence="2 4" id="KW-0012">Acyltransferase</keyword>